<dbReference type="Pfam" id="PF05610">
    <property type="entry name" value="DUF779"/>
    <property type="match status" value="1"/>
</dbReference>
<dbReference type="InterPro" id="IPR008497">
    <property type="entry name" value="DUF779"/>
</dbReference>
<protein>
    <submittedName>
        <fullName evidence="1">Uncharacterized protein conserved in bacteria</fullName>
    </submittedName>
</protein>
<evidence type="ECO:0000313" key="2">
    <source>
        <dbReference type="Proteomes" id="UP000254841"/>
    </source>
</evidence>
<name>A0A377J3V7_9HELI</name>
<dbReference type="EMBL" id="UGHV01000001">
    <property type="protein sequence ID" value="STO96934.1"/>
    <property type="molecule type" value="Genomic_DNA"/>
</dbReference>
<gene>
    <name evidence="1" type="ORF">NCTC12410_00752</name>
</gene>
<organism evidence="1 2">
    <name type="scientific">Helicobacter canis</name>
    <dbReference type="NCBI Taxonomy" id="29419"/>
    <lineage>
        <taxon>Bacteria</taxon>
        <taxon>Pseudomonadati</taxon>
        <taxon>Campylobacterota</taxon>
        <taxon>Epsilonproteobacteria</taxon>
        <taxon>Campylobacterales</taxon>
        <taxon>Helicobacteraceae</taxon>
        <taxon>Helicobacter</taxon>
    </lineage>
</organism>
<accession>A0A377J3V7</accession>
<dbReference type="AlphaFoldDB" id="A0A377J3V7"/>
<sequence>MEMLIDDKAQALIDKLESLHGAVLFYQSFGCCDGSVPLCYAKKDFTLGSNDVCIARSGNGIELWTHQSQADFYQGRTFHLSAEEGLANEYSLEYETNMRFVVV</sequence>
<evidence type="ECO:0000313" key="1">
    <source>
        <dbReference type="EMBL" id="STO96934.1"/>
    </source>
</evidence>
<dbReference type="Proteomes" id="UP000254841">
    <property type="component" value="Unassembled WGS sequence"/>
</dbReference>
<dbReference type="RefSeq" id="WP_181814173.1">
    <property type="nucleotide sequence ID" value="NZ_UGHV01000001.1"/>
</dbReference>
<proteinExistence type="predicted"/>
<reference evidence="1 2" key="1">
    <citation type="submission" date="2018-06" db="EMBL/GenBank/DDBJ databases">
        <authorList>
            <consortium name="Pathogen Informatics"/>
            <person name="Doyle S."/>
        </authorList>
    </citation>
    <scope>NUCLEOTIDE SEQUENCE [LARGE SCALE GENOMIC DNA]</scope>
    <source>
        <strain evidence="1 2">NCTC12410</strain>
    </source>
</reference>